<feature type="coiled-coil region" evidence="9">
    <location>
        <begin position="20"/>
        <end position="68"/>
    </location>
</feature>
<comment type="subcellular location">
    <subcellularLocation>
        <location evidence="1">Early endosome</location>
    </subcellularLocation>
</comment>
<name>A0A7L2JY39_CINMU</name>
<sequence>QLRAQNQVLKKGVVDEQANSASLKEQLKMKDQSLRKLQQEMDSLTFRNQQLAKRVELLQDELALSEARGKKSKKSVESSSQLSQEQKSVFSEDLQKKIEENERLHILFFEADEQHKRLEAELRSRLEVLEVDAAQHQAVVDSLTKKYTETIEKLQNDKAKLEIKSQTLEREAKDCRLRTEECQQQLKNLQAALGSRLEESLCIINEKVPFNDTRSTRYNALNIPLHNRRHQLKLRDLAGQAMAFVQELVTALLNFHTYTEQKVQIFPIDSATDTISPLNQKFSQYLHENASYVRPLEEGMLHLFESITEDTVTVLVRFPPFSIKNIFTEQKHLSAVFSFQETTVKLKAFSEHLASYLGFLRKILPYQLKSLEEECESSLCTAALRARNMELHRDMKRLTAVFEKLHTYVSLLALPSTRPEGLLRTNYNFVFTNIAASLHGLHDILKDISKHYSQKATLEQEVPTATQKLITTNDCILSSVAALTNGAGKMASFFSNNLDHFTTSLSYGPKGGAEFISPLSAECMLQYKKKAAAYIKSLKKPCADSVPYEEALANRRVLLSSTESREGLAQQVQQSLEKIAKLEQEKEHWMLEAQLAKIKLEKENQKLKNSHSGHLTETIQEHSVLPNKAEQKKETTEKSLREPIKSTSLVNLTLRVPIRVTNCSAPDAESREDLIKTHYMARIAELTSHLQLADSKSVHFHAECRALAKRLSLAEKSKESLTEELKLSSQNITRLQASKLFCNDELMTTKRSYEDQLSMMSDHLCSMNETLTKQREEIDTLKMTSK</sequence>
<evidence type="ECO:0000256" key="5">
    <source>
        <dbReference type="ARBA" id="ARBA00023054"/>
    </source>
</evidence>
<dbReference type="InterPro" id="IPR049372">
    <property type="entry name" value="PPP1R21_C"/>
</dbReference>
<accession>A0A7L2JY39</accession>
<evidence type="ECO:0000256" key="7">
    <source>
        <dbReference type="ARBA" id="ARBA00031617"/>
    </source>
</evidence>
<evidence type="ECO:0000256" key="1">
    <source>
        <dbReference type="ARBA" id="ARBA00004412"/>
    </source>
</evidence>
<feature type="non-terminal residue" evidence="12">
    <location>
        <position position="1"/>
    </location>
</feature>
<dbReference type="GO" id="GO:0016020">
    <property type="term" value="C:membrane"/>
    <property type="evidence" value="ECO:0007669"/>
    <property type="project" value="TreeGrafter"/>
</dbReference>
<evidence type="ECO:0000313" key="13">
    <source>
        <dbReference type="Proteomes" id="UP000590623"/>
    </source>
</evidence>
<comment type="caution">
    <text evidence="12">The sequence shown here is derived from an EMBL/GenBank/DDBJ whole genome shotgun (WGS) entry which is preliminary data.</text>
</comment>
<feature type="coiled-coil region" evidence="9">
    <location>
        <begin position="704"/>
        <end position="738"/>
    </location>
</feature>
<dbReference type="InterPro" id="IPR040024">
    <property type="entry name" value="PPP1R21"/>
</dbReference>
<dbReference type="PANTHER" id="PTHR21448:SF0">
    <property type="entry name" value="PROTEIN PHOSPHATASE 1 REGULATORY SUBUNIT 21"/>
    <property type="match status" value="1"/>
</dbReference>
<evidence type="ECO:0000313" key="12">
    <source>
        <dbReference type="EMBL" id="NXR26871.1"/>
    </source>
</evidence>
<protein>
    <recommendedName>
        <fullName evidence="2">Protein phosphatase 1 regulatory subunit 21</fullName>
    </recommendedName>
    <alternativeName>
        <fullName evidence="7">Coiled-coil domain-containing protein 128</fullName>
    </alternativeName>
    <alternativeName>
        <fullName evidence="8">Ferry endosomal RAB5 effector complex subunit 2</fullName>
    </alternativeName>
    <alternativeName>
        <fullName evidence="6">KLRAQ motif-containing protein 1</fullName>
    </alternativeName>
</protein>
<keyword evidence="13" id="KW-1185">Reference proteome</keyword>
<proteinExistence type="predicted"/>
<dbReference type="GO" id="GO:0005769">
    <property type="term" value="C:early endosome"/>
    <property type="evidence" value="ECO:0007669"/>
    <property type="project" value="UniProtKB-SubCell"/>
</dbReference>
<dbReference type="GO" id="GO:0003723">
    <property type="term" value="F:RNA binding"/>
    <property type="evidence" value="ECO:0007669"/>
    <property type="project" value="UniProtKB-KW"/>
</dbReference>
<feature type="region of interest" description="Disordered" evidence="10">
    <location>
        <begin position="605"/>
        <end position="641"/>
    </location>
</feature>
<dbReference type="InterPro" id="IPR019343">
    <property type="entry name" value="PPP1R21_N"/>
</dbReference>
<evidence type="ECO:0000256" key="9">
    <source>
        <dbReference type="SAM" id="Coils"/>
    </source>
</evidence>
<dbReference type="PANTHER" id="PTHR21448">
    <property type="entry name" value="SMOOTH MUSCLE MYOSIN HEAVY CHAIN-RELATED"/>
    <property type="match status" value="1"/>
</dbReference>
<reference evidence="12 13" key="1">
    <citation type="submission" date="2019-09" db="EMBL/GenBank/DDBJ databases">
        <title>Bird 10,000 Genomes (B10K) Project - Family phase.</title>
        <authorList>
            <person name="Zhang G."/>
        </authorList>
    </citation>
    <scope>NUCLEOTIDE SEQUENCE [LARGE SCALE GENOMIC DNA]</scope>
    <source>
        <strain evidence="12">B10K-DU-001-77</strain>
        <tissue evidence="12">Muscle</tissue>
    </source>
</reference>
<keyword evidence="4" id="KW-0694">RNA-binding</keyword>
<dbReference type="SMART" id="SM01254">
    <property type="entry name" value="KLRAQ"/>
    <property type="match status" value="1"/>
</dbReference>
<dbReference type="Pfam" id="PF21636">
    <property type="entry name" value="PPP1R21_C"/>
    <property type="match status" value="1"/>
</dbReference>
<feature type="domain" description="Protein phosphatase 1 regulatory subunit 21 N-terminal" evidence="11">
    <location>
        <begin position="1"/>
        <end position="94"/>
    </location>
</feature>
<evidence type="ECO:0000256" key="4">
    <source>
        <dbReference type="ARBA" id="ARBA00022884"/>
    </source>
</evidence>
<evidence type="ECO:0000256" key="2">
    <source>
        <dbReference type="ARBA" id="ARBA00020102"/>
    </source>
</evidence>
<feature type="non-terminal residue" evidence="12">
    <location>
        <position position="786"/>
    </location>
</feature>
<dbReference type="InterPro" id="IPR019348">
    <property type="entry name" value="PPP1R21_six_helix"/>
</dbReference>
<evidence type="ECO:0000256" key="3">
    <source>
        <dbReference type="ARBA" id="ARBA00022753"/>
    </source>
</evidence>
<organism evidence="12 13">
    <name type="scientific">Cinclus mexicanus</name>
    <name type="common">American dipper</name>
    <dbReference type="NCBI Taxonomy" id="161649"/>
    <lineage>
        <taxon>Eukaryota</taxon>
        <taxon>Metazoa</taxon>
        <taxon>Chordata</taxon>
        <taxon>Craniata</taxon>
        <taxon>Vertebrata</taxon>
        <taxon>Euteleostomi</taxon>
        <taxon>Archelosauria</taxon>
        <taxon>Archosauria</taxon>
        <taxon>Dinosauria</taxon>
        <taxon>Saurischia</taxon>
        <taxon>Theropoda</taxon>
        <taxon>Coelurosauria</taxon>
        <taxon>Aves</taxon>
        <taxon>Neognathae</taxon>
        <taxon>Neoaves</taxon>
        <taxon>Telluraves</taxon>
        <taxon>Australaves</taxon>
        <taxon>Passeriformes</taxon>
        <taxon>Cinclidae</taxon>
        <taxon>Cinclus</taxon>
    </lineage>
</organism>
<gene>
    <name evidence="12" type="primary">Ppp1r21</name>
    <name evidence="12" type="ORF">CINMEX_R07882</name>
</gene>
<dbReference type="Pfam" id="PF10212">
    <property type="entry name" value="PPP1R21_helical"/>
    <property type="match status" value="2"/>
</dbReference>
<evidence type="ECO:0000259" key="11">
    <source>
        <dbReference type="SMART" id="SM01254"/>
    </source>
</evidence>
<evidence type="ECO:0000256" key="10">
    <source>
        <dbReference type="SAM" id="MobiDB-lite"/>
    </source>
</evidence>
<evidence type="ECO:0000256" key="8">
    <source>
        <dbReference type="ARBA" id="ARBA00044824"/>
    </source>
</evidence>
<keyword evidence="3" id="KW-0967">Endosome</keyword>
<keyword evidence="5 9" id="KW-0175">Coiled coil</keyword>
<evidence type="ECO:0000256" key="6">
    <source>
        <dbReference type="ARBA" id="ARBA00031361"/>
    </source>
</evidence>
<feature type="coiled-coil region" evidence="9">
    <location>
        <begin position="126"/>
        <end position="192"/>
    </location>
</feature>
<feature type="compositionally biased region" description="Basic and acidic residues" evidence="10">
    <location>
        <begin position="629"/>
        <end position="641"/>
    </location>
</feature>
<dbReference type="EMBL" id="VWYM01021900">
    <property type="protein sequence ID" value="NXR26871.1"/>
    <property type="molecule type" value="Genomic_DNA"/>
</dbReference>
<dbReference type="Proteomes" id="UP000590623">
    <property type="component" value="Unassembled WGS sequence"/>
</dbReference>
<dbReference type="AlphaFoldDB" id="A0A7L2JY39"/>
<dbReference type="OrthoDB" id="5566667at2759"/>
<dbReference type="Pfam" id="PF10205">
    <property type="entry name" value="KLRAQ"/>
    <property type="match status" value="1"/>
</dbReference>